<dbReference type="Proteomes" id="UP000050794">
    <property type="component" value="Unassembled WGS sequence"/>
</dbReference>
<evidence type="ECO:0000313" key="3">
    <source>
        <dbReference type="WBParaSite" id="TCNE_0001190601-mRNA-1"/>
    </source>
</evidence>
<name>A0A183UTT6_TOXCA</name>
<proteinExistence type="predicted"/>
<accession>A0A183UTT6</accession>
<reference evidence="3" key="1">
    <citation type="submission" date="2016-06" db="UniProtKB">
        <authorList>
            <consortium name="WormBaseParasite"/>
        </authorList>
    </citation>
    <scope>IDENTIFICATION</scope>
</reference>
<evidence type="ECO:0000313" key="1">
    <source>
        <dbReference type="EMBL" id="VDM43227.1"/>
    </source>
</evidence>
<organism evidence="2 3">
    <name type="scientific">Toxocara canis</name>
    <name type="common">Canine roundworm</name>
    <dbReference type="NCBI Taxonomy" id="6265"/>
    <lineage>
        <taxon>Eukaryota</taxon>
        <taxon>Metazoa</taxon>
        <taxon>Ecdysozoa</taxon>
        <taxon>Nematoda</taxon>
        <taxon>Chromadorea</taxon>
        <taxon>Rhabditida</taxon>
        <taxon>Spirurina</taxon>
        <taxon>Ascaridomorpha</taxon>
        <taxon>Ascaridoidea</taxon>
        <taxon>Toxocaridae</taxon>
        <taxon>Toxocara</taxon>
    </lineage>
</organism>
<keyword evidence="2" id="KW-1185">Reference proteome</keyword>
<dbReference type="EMBL" id="UYWY01021036">
    <property type="protein sequence ID" value="VDM43227.1"/>
    <property type="molecule type" value="Genomic_DNA"/>
</dbReference>
<dbReference type="AlphaFoldDB" id="A0A183UTT6"/>
<dbReference type="WBParaSite" id="TCNE_0001190601-mRNA-1">
    <property type="protein sequence ID" value="TCNE_0001190601-mRNA-1"/>
    <property type="gene ID" value="TCNE_0001190601"/>
</dbReference>
<protein>
    <submittedName>
        <fullName evidence="1 3">Uncharacterized protein</fullName>
    </submittedName>
</protein>
<reference evidence="1 2" key="2">
    <citation type="submission" date="2018-11" db="EMBL/GenBank/DDBJ databases">
        <authorList>
            <consortium name="Pathogen Informatics"/>
        </authorList>
    </citation>
    <scope>NUCLEOTIDE SEQUENCE [LARGE SCALE GENOMIC DNA]</scope>
</reference>
<evidence type="ECO:0000313" key="2">
    <source>
        <dbReference type="Proteomes" id="UP000050794"/>
    </source>
</evidence>
<gene>
    <name evidence="1" type="ORF">TCNE_LOCUS11906</name>
</gene>
<sequence length="79" mass="8848">MVEWEWRVRQREPGVHGGKQKSWFSSEFVLGDMVMKLDLRGSVLGNTVHESSLSFIAFAKNGCAKLDVAECCCTPNNTK</sequence>